<protein>
    <submittedName>
        <fullName evidence="1">Uncharacterized protein</fullName>
    </submittedName>
</protein>
<organism evidence="1 2">
    <name type="scientific">Stichopus japonicus</name>
    <name type="common">Sea cucumber</name>
    <dbReference type="NCBI Taxonomy" id="307972"/>
    <lineage>
        <taxon>Eukaryota</taxon>
        <taxon>Metazoa</taxon>
        <taxon>Echinodermata</taxon>
        <taxon>Eleutherozoa</taxon>
        <taxon>Echinozoa</taxon>
        <taxon>Holothuroidea</taxon>
        <taxon>Aspidochirotacea</taxon>
        <taxon>Aspidochirotida</taxon>
        <taxon>Stichopodidae</taxon>
        <taxon>Apostichopus</taxon>
    </lineage>
</organism>
<keyword evidence="2" id="KW-1185">Reference proteome</keyword>
<reference evidence="1 2" key="1">
    <citation type="journal article" date="2017" name="PLoS Biol.">
        <title>The sea cucumber genome provides insights into morphological evolution and visceral regeneration.</title>
        <authorList>
            <person name="Zhang X."/>
            <person name="Sun L."/>
            <person name="Yuan J."/>
            <person name="Sun Y."/>
            <person name="Gao Y."/>
            <person name="Zhang L."/>
            <person name="Li S."/>
            <person name="Dai H."/>
            <person name="Hamel J.F."/>
            <person name="Liu C."/>
            <person name="Yu Y."/>
            <person name="Liu S."/>
            <person name="Lin W."/>
            <person name="Guo K."/>
            <person name="Jin S."/>
            <person name="Xu P."/>
            <person name="Storey K.B."/>
            <person name="Huan P."/>
            <person name="Zhang T."/>
            <person name="Zhou Y."/>
            <person name="Zhang J."/>
            <person name="Lin C."/>
            <person name="Li X."/>
            <person name="Xing L."/>
            <person name="Huo D."/>
            <person name="Sun M."/>
            <person name="Wang L."/>
            <person name="Mercier A."/>
            <person name="Li F."/>
            <person name="Yang H."/>
            <person name="Xiang J."/>
        </authorList>
    </citation>
    <scope>NUCLEOTIDE SEQUENCE [LARGE SCALE GENOMIC DNA]</scope>
    <source>
        <strain evidence="1">Shaxun</strain>
        <tissue evidence="1">Muscle</tissue>
    </source>
</reference>
<name>A0A2G8KYQ8_STIJA</name>
<dbReference type="OrthoDB" id="10557224at2759"/>
<dbReference type="EMBL" id="MRZV01000299">
    <property type="protein sequence ID" value="PIK53154.1"/>
    <property type="molecule type" value="Genomic_DNA"/>
</dbReference>
<evidence type="ECO:0000313" key="1">
    <source>
        <dbReference type="EMBL" id="PIK53154.1"/>
    </source>
</evidence>
<gene>
    <name evidence="1" type="ORF">BSL78_09978</name>
</gene>
<proteinExistence type="predicted"/>
<accession>A0A2G8KYQ8</accession>
<dbReference type="AlphaFoldDB" id="A0A2G8KYQ8"/>
<dbReference type="Proteomes" id="UP000230750">
    <property type="component" value="Unassembled WGS sequence"/>
</dbReference>
<sequence>MTEELTKTERRKQSADRLLGVPRSQVRNKLYSATTKESRAQNPSRKNVTLTWGDVTDYDVWNPVTVSKLKVSDKRDCLETSSKSKAIEVKSRNSKEKISYSVSLPRLHNTQYPVLNFRRGFSLEDINNVGLNQGDGTHSTNAFRAVNGVNRRETTSRKSSVPRLTGIRRSYSDMDKSTAKARLIQQQRSKEELGTSGKITVSKTENGITSPPFRELPGKVKNLYSRHRDRPSTTSKYFNPSLSERKELNVINPRLDSSHLSYNDSKQSHIAQSKLDQSDYISLAINNNGLVGHRYHPKVATDGEIKLDNSKNNKIVRFGLQDEIFEYDIFEVDDNSANENNSL</sequence>
<evidence type="ECO:0000313" key="2">
    <source>
        <dbReference type="Proteomes" id="UP000230750"/>
    </source>
</evidence>
<comment type="caution">
    <text evidence="1">The sequence shown here is derived from an EMBL/GenBank/DDBJ whole genome shotgun (WGS) entry which is preliminary data.</text>
</comment>